<evidence type="ECO:0000256" key="5">
    <source>
        <dbReference type="RuleBase" id="RU362024"/>
    </source>
</evidence>
<evidence type="ECO:0000313" key="7">
    <source>
        <dbReference type="EMBL" id="QPB43650.1"/>
    </source>
</evidence>
<comment type="subcellular location">
    <subcellularLocation>
        <location evidence="5">Cytoplasm</location>
    </subcellularLocation>
</comment>
<keyword evidence="3 7" id="KW-0808">Transferase</keyword>
<keyword evidence="2 5" id="KW-0489">Methyltransferase</keyword>
<sequence>MFENIRVVLVETSHSGNIGSAARAMKTMGFSQLYLVSPKLIDEQSIALSAGAEDIVRAAHIVSSFDEAIADCSLVIGTSARLRHLQNTLIEPRECSEKVAAHNGNVAIVFGRERVGLHNDELLKCHYHLTIPANPDYSSLNLAMAVQLICYELRMELLTKENNVIPFSLIGEINNTDHHYATSQEMEYFFAHTDRVYKSLGFIKNQGVMQKLRRLYLRSNVEKNELNILRGMLSSVEKQLNLPNMDS</sequence>
<dbReference type="Proteomes" id="UP000663069">
    <property type="component" value="Chromosome"/>
</dbReference>
<dbReference type="EC" id="2.1.1.200" evidence="5"/>
<comment type="catalytic activity">
    <reaction evidence="5">
        <text>cytidine(32) in tRNA + S-adenosyl-L-methionine = 2'-O-methylcytidine(32) in tRNA + S-adenosyl-L-homocysteine + H(+)</text>
        <dbReference type="Rhea" id="RHEA:42932"/>
        <dbReference type="Rhea" id="RHEA-COMP:10288"/>
        <dbReference type="Rhea" id="RHEA-COMP:10289"/>
        <dbReference type="ChEBI" id="CHEBI:15378"/>
        <dbReference type="ChEBI" id="CHEBI:57856"/>
        <dbReference type="ChEBI" id="CHEBI:59789"/>
        <dbReference type="ChEBI" id="CHEBI:74495"/>
        <dbReference type="ChEBI" id="CHEBI:82748"/>
        <dbReference type="EC" id="2.1.1.200"/>
    </reaction>
</comment>
<keyword evidence="5" id="KW-0819">tRNA processing</keyword>
<organism evidence="7 8">
    <name type="scientific">Rodentibacter haemolyticus</name>
    <dbReference type="NCBI Taxonomy" id="2778911"/>
    <lineage>
        <taxon>Bacteria</taxon>
        <taxon>Pseudomonadati</taxon>
        <taxon>Pseudomonadota</taxon>
        <taxon>Gammaproteobacteria</taxon>
        <taxon>Pasteurellales</taxon>
        <taxon>Pasteurellaceae</taxon>
        <taxon>Rodentibacter</taxon>
    </lineage>
</organism>
<dbReference type="EMBL" id="CP063056">
    <property type="protein sequence ID" value="QPB43650.1"/>
    <property type="molecule type" value="Genomic_DNA"/>
</dbReference>
<dbReference type="PANTHER" id="PTHR42786">
    <property type="entry name" value="TRNA/RRNA METHYLTRANSFERASE"/>
    <property type="match status" value="1"/>
</dbReference>
<comment type="catalytic activity">
    <reaction evidence="5">
        <text>uridine(32) in tRNA + S-adenosyl-L-methionine = 2'-O-methyluridine(32) in tRNA + S-adenosyl-L-homocysteine + H(+)</text>
        <dbReference type="Rhea" id="RHEA:42936"/>
        <dbReference type="Rhea" id="RHEA-COMP:10107"/>
        <dbReference type="Rhea" id="RHEA-COMP:10290"/>
        <dbReference type="ChEBI" id="CHEBI:15378"/>
        <dbReference type="ChEBI" id="CHEBI:57856"/>
        <dbReference type="ChEBI" id="CHEBI:59789"/>
        <dbReference type="ChEBI" id="CHEBI:65315"/>
        <dbReference type="ChEBI" id="CHEBI:74478"/>
        <dbReference type="EC" id="2.1.1.200"/>
    </reaction>
</comment>
<dbReference type="PANTHER" id="PTHR42786:SF2">
    <property type="entry name" value="TRNA (CYTIDINE_URIDINE-2'-O-)-METHYLTRANSFERASE TRMJ"/>
    <property type="match status" value="1"/>
</dbReference>
<evidence type="ECO:0000256" key="3">
    <source>
        <dbReference type="ARBA" id="ARBA00022679"/>
    </source>
</evidence>
<dbReference type="NCBIfam" id="NF011694">
    <property type="entry name" value="PRK15114.1"/>
    <property type="match status" value="1"/>
</dbReference>
<gene>
    <name evidence="5 7" type="primary">trmJ</name>
    <name evidence="7" type="ORF">IHV77_02645</name>
</gene>
<evidence type="ECO:0000256" key="1">
    <source>
        <dbReference type="ARBA" id="ARBA00007228"/>
    </source>
</evidence>
<dbReference type="InterPro" id="IPR001537">
    <property type="entry name" value="SpoU_MeTrfase"/>
</dbReference>
<dbReference type="RefSeq" id="WP_194813205.1">
    <property type="nucleotide sequence ID" value="NZ_CP063056.1"/>
</dbReference>
<dbReference type="InterPro" id="IPR029028">
    <property type="entry name" value="Alpha/beta_knot_MTases"/>
</dbReference>
<keyword evidence="4 5" id="KW-0949">S-adenosyl-L-methionine</keyword>
<protein>
    <recommendedName>
        <fullName evidence="5">tRNA (cytidine/uridine-2'-O-)-methyltransferase TrmJ</fullName>
        <ecNumber evidence="5">2.1.1.200</ecNumber>
    </recommendedName>
    <alternativeName>
        <fullName evidence="5">tRNA (cytidine(32)/uridine(32)-2'-O)-methyltransferase</fullName>
    </alternativeName>
    <alternativeName>
        <fullName evidence="5">tRNA Cm32/Um32 methyltransferase</fullName>
    </alternativeName>
</protein>
<comment type="similarity">
    <text evidence="1">Belongs to the class IV-like SAM-binding methyltransferase superfamily. RNA methyltransferase TrmH family.</text>
</comment>
<evidence type="ECO:0000259" key="6">
    <source>
        <dbReference type="Pfam" id="PF00588"/>
    </source>
</evidence>
<dbReference type="GO" id="GO:0032259">
    <property type="term" value="P:methylation"/>
    <property type="evidence" value="ECO:0007669"/>
    <property type="project" value="UniProtKB-KW"/>
</dbReference>
<dbReference type="Gene3D" id="1.10.8.590">
    <property type="match status" value="1"/>
</dbReference>
<dbReference type="Gene3D" id="3.40.1280.10">
    <property type="match status" value="1"/>
</dbReference>
<comment type="subunit">
    <text evidence="5">Homodimer.</text>
</comment>
<evidence type="ECO:0000256" key="2">
    <source>
        <dbReference type="ARBA" id="ARBA00022603"/>
    </source>
</evidence>
<dbReference type="CDD" id="cd18093">
    <property type="entry name" value="SpoU-like_TrmJ"/>
    <property type="match status" value="1"/>
</dbReference>
<dbReference type="Pfam" id="PF00588">
    <property type="entry name" value="SpoU_methylase"/>
    <property type="match status" value="1"/>
</dbReference>
<dbReference type="NCBIfam" id="TIGR00050">
    <property type="entry name" value="rRNA_methyl_1"/>
    <property type="match status" value="1"/>
</dbReference>
<dbReference type="PIRSF" id="PIRSF004808">
    <property type="entry name" value="LasT"/>
    <property type="match status" value="1"/>
</dbReference>
<name>A0ABX6V255_9PAST</name>
<evidence type="ECO:0000256" key="4">
    <source>
        <dbReference type="ARBA" id="ARBA00022691"/>
    </source>
</evidence>
<dbReference type="InterPro" id="IPR004384">
    <property type="entry name" value="RNA_MeTrfase_TrmJ/LasT"/>
</dbReference>
<reference evidence="7 8" key="1">
    <citation type="submission" date="2020-10" db="EMBL/GenBank/DDBJ databases">
        <title>Genome Sequencing of Rodentibacter spp. strain DSM111151.</title>
        <authorList>
            <person name="Benga L."/>
            <person name="Lautwein T."/>
        </authorList>
    </citation>
    <scope>NUCLEOTIDE SEQUENCE [LARGE SCALE GENOMIC DNA]</scope>
    <source>
        <strain evidence="7 8">DSM 111151</strain>
    </source>
</reference>
<proteinExistence type="inferred from homology"/>
<keyword evidence="8" id="KW-1185">Reference proteome</keyword>
<comment type="function">
    <text evidence="5">Catalyzes the formation of 2'O-methylated cytidine (Cm32) or 2'O-methylated uridine (Um32) at position 32 in tRNA.</text>
</comment>
<feature type="domain" description="tRNA/rRNA methyltransferase SpoU type" evidence="6">
    <location>
        <begin position="5"/>
        <end position="151"/>
    </location>
</feature>
<dbReference type="SUPFAM" id="SSF75217">
    <property type="entry name" value="alpha/beta knot"/>
    <property type="match status" value="1"/>
</dbReference>
<dbReference type="GO" id="GO:0160206">
    <property type="term" value="F:tRNA (cytidine(32)/uridine(32)-2'-O)-methyltransferase activity"/>
    <property type="evidence" value="ECO:0007669"/>
    <property type="project" value="UniProtKB-EC"/>
</dbReference>
<evidence type="ECO:0000313" key="8">
    <source>
        <dbReference type="Proteomes" id="UP000663069"/>
    </source>
</evidence>
<accession>A0ABX6V255</accession>
<dbReference type="InterPro" id="IPR029026">
    <property type="entry name" value="tRNA_m1G_MTases_N"/>
</dbReference>
<keyword evidence="5" id="KW-0963">Cytoplasm</keyword>